<name>A0A7R9J9P6_TIMCA</name>
<dbReference type="GO" id="GO:0046872">
    <property type="term" value="F:metal ion binding"/>
    <property type="evidence" value="ECO:0007669"/>
    <property type="project" value="UniProtKB-KW"/>
</dbReference>
<evidence type="ECO:0000256" key="9">
    <source>
        <dbReference type="ARBA" id="ARBA00046642"/>
    </source>
</evidence>
<comment type="similarity">
    <text evidence="1 12">Belongs to the thymidine kinase family.</text>
</comment>
<dbReference type="GO" id="GO:0004797">
    <property type="term" value="F:thymidine kinase activity"/>
    <property type="evidence" value="ECO:0007669"/>
    <property type="project" value="UniProtKB-EC"/>
</dbReference>
<dbReference type="PANTHER" id="PTHR11441">
    <property type="entry name" value="THYMIDINE KINASE"/>
    <property type="match status" value="1"/>
</dbReference>
<organism evidence="13">
    <name type="scientific">Timema californicum</name>
    <name type="common">California timema</name>
    <name type="synonym">Walking stick</name>
    <dbReference type="NCBI Taxonomy" id="61474"/>
    <lineage>
        <taxon>Eukaryota</taxon>
        <taxon>Metazoa</taxon>
        <taxon>Ecdysozoa</taxon>
        <taxon>Arthropoda</taxon>
        <taxon>Hexapoda</taxon>
        <taxon>Insecta</taxon>
        <taxon>Pterygota</taxon>
        <taxon>Neoptera</taxon>
        <taxon>Polyneoptera</taxon>
        <taxon>Phasmatodea</taxon>
        <taxon>Timematodea</taxon>
        <taxon>Timematoidea</taxon>
        <taxon>Timematidae</taxon>
        <taxon>Timema</taxon>
    </lineage>
</organism>
<dbReference type="GO" id="GO:0005524">
    <property type="term" value="F:ATP binding"/>
    <property type="evidence" value="ECO:0007669"/>
    <property type="project" value="UniProtKB-KW"/>
</dbReference>
<dbReference type="GO" id="GO:0042802">
    <property type="term" value="F:identical protein binding"/>
    <property type="evidence" value="ECO:0007669"/>
    <property type="project" value="UniProtKB-ARBA"/>
</dbReference>
<protein>
    <recommendedName>
        <fullName evidence="11">Thymidine kinase</fullName>
        <ecNumber evidence="11">2.7.1.21</ecNumber>
    </recommendedName>
</protein>
<evidence type="ECO:0000256" key="11">
    <source>
        <dbReference type="RuleBase" id="RU000544"/>
    </source>
</evidence>
<evidence type="ECO:0000256" key="12">
    <source>
        <dbReference type="RuleBase" id="RU004165"/>
    </source>
</evidence>
<proteinExistence type="inferred from homology"/>
<evidence type="ECO:0000256" key="7">
    <source>
        <dbReference type="ARBA" id="ARBA00022833"/>
    </source>
</evidence>
<keyword evidence="3 11" id="KW-0808">Transferase</keyword>
<evidence type="ECO:0000256" key="5">
    <source>
        <dbReference type="ARBA" id="ARBA00022741"/>
    </source>
</evidence>
<evidence type="ECO:0000256" key="4">
    <source>
        <dbReference type="ARBA" id="ARBA00022723"/>
    </source>
</evidence>
<dbReference type="AlphaFoldDB" id="A0A7R9J9P6"/>
<evidence type="ECO:0000256" key="2">
    <source>
        <dbReference type="ARBA" id="ARBA00022634"/>
    </source>
</evidence>
<keyword evidence="6 11" id="KW-0418">Kinase</keyword>
<keyword evidence="4" id="KW-0479">Metal-binding</keyword>
<dbReference type="GO" id="GO:0071897">
    <property type="term" value="P:DNA biosynthetic process"/>
    <property type="evidence" value="ECO:0007669"/>
    <property type="project" value="UniProtKB-KW"/>
</dbReference>
<dbReference type="PANTHER" id="PTHR11441:SF0">
    <property type="entry name" value="THYMIDINE KINASE, CYTOSOLIC"/>
    <property type="match status" value="1"/>
</dbReference>
<comment type="subunit">
    <text evidence="9">Homotetramer. Tetramerization from dimerization is induced by ATP and increases catalytic efficiency due to a high affinity for thymidine. Tetramerization is inhibited by phosphorylation at Ser-13. Interacts (via the KEN box) with FZR1.</text>
</comment>
<keyword evidence="5 11" id="KW-0547">Nucleotide-binding</keyword>
<dbReference type="Pfam" id="PF00265">
    <property type="entry name" value="TK"/>
    <property type="match status" value="1"/>
</dbReference>
<dbReference type="EMBL" id="OE183002">
    <property type="protein sequence ID" value="CAD7575201.1"/>
    <property type="molecule type" value="Genomic_DNA"/>
</dbReference>
<evidence type="ECO:0000256" key="3">
    <source>
        <dbReference type="ARBA" id="ARBA00022679"/>
    </source>
</evidence>
<comment type="catalytic activity">
    <reaction evidence="10">
        <text>thymidine + ATP = dTMP + ADP + H(+)</text>
        <dbReference type="Rhea" id="RHEA:19129"/>
        <dbReference type="ChEBI" id="CHEBI:15378"/>
        <dbReference type="ChEBI" id="CHEBI:17748"/>
        <dbReference type="ChEBI" id="CHEBI:30616"/>
        <dbReference type="ChEBI" id="CHEBI:63528"/>
        <dbReference type="ChEBI" id="CHEBI:456216"/>
        <dbReference type="EC" id="2.7.1.21"/>
    </reaction>
    <physiologicalReaction direction="left-to-right" evidence="10">
        <dbReference type="Rhea" id="RHEA:19130"/>
    </physiologicalReaction>
</comment>
<evidence type="ECO:0000256" key="1">
    <source>
        <dbReference type="ARBA" id="ARBA00007587"/>
    </source>
</evidence>
<dbReference type="InterPro" id="IPR001267">
    <property type="entry name" value="Thymidine_kinase"/>
</dbReference>
<evidence type="ECO:0000256" key="10">
    <source>
        <dbReference type="ARBA" id="ARBA00048113"/>
    </source>
</evidence>
<dbReference type="EC" id="2.7.1.21" evidence="11"/>
<dbReference type="InterPro" id="IPR027417">
    <property type="entry name" value="P-loop_NTPase"/>
</dbReference>
<sequence length="233" mass="26177">MNKRKELYKILDTTGWLEQKQDNVLTPPLRALLQVPSTLAALELRPDTSIPLMFLNETAFGKSSFQTKLGANFVIFGPMFSGKSTELIRRMRRYQIAKHDCLLIKYANDDRYDKTDVVTHDRQSLPAVMAMELTKLKEKALQVEVIGIDEGQFFPDVSDFCEDMANEGKVVIVAALDGTFQRVGFGRILELVPLAESVVKLQAVCVICYSNASYTKRIGNEKEVRGLPLAQIS</sequence>
<evidence type="ECO:0000256" key="8">
    <source>
        <dbReference type="ARBA" id="ARBA00022840"/>
    </source>
</evidence>
<reference evidence="13" key="1">
    <citation type="submission" date="2020-11" db="EMBL/GenBank/DDBJ databases">
        <authorList>
            <person name="Tran Van P."/>
        </authorList>
    </citation>
    <scope>NUCLEOTIDE SEQUENCE</scope>
</reference>
<dbReference type="Gene3D" id="3.40.50.300">
    <property type="entry name" value="P-loop containing nucleotide triphosphate hydrolases"/>
    <property type="match status" value="1"/>
</dbReference>
<dbReference type="GO" id="GO:0046104">
    <property type="term" value="P:thymidine metabolic process"/>
    <property type="evidence" value="ECO:0007669"/>
    <property type="project" value="TreeGrafter"/>
</dbReference>
<dbReference type="SUPFAM" id="SSF52540">
    <property type="entry name" value="P-loop containing nucleoside triphosphate hydrolases"/>
    <property type="match status" value="1"/>
</dbReference>
<gene>
    <name evidence="13" type="ORF">TCMB3V08_LOCUS7799</name>
</gene>
<dbReference type="FunFam" id="3.40.50.300:FF:001270">
    <property type="entry name" value="Thymidine kinase"/>
    <property type="match status" value="1"/>
</dbReference>
<accession>A0A7R9J9P6</accession>
<keyword evidence="8 11" id="KW-0067">ATP-binding</keyword>
<keyword evidence="2 11" id="KW-0237">DNA synthesis</keyword>
<evidence type="ECO:0000256" key="6">
    <source>
        <dbReference type="ARBA" id="ARBA00022777"/>
    </source>
</evidence>
<evidence type="ECO:0000313" key="13">
    <source>
        <dbReference type="EMBL" id="CAD7575201.1"/>
    </source>
</evidence>
<keyword evidence="7" id="KW-0862">Zinc</keyword>